<dbReference type="KEGG" id="pseb:EOK75_11810"/>
<dbReference type="OrthoDB" id="8592692at2"/>
<evidence type="ECO:0000313" key="2">
    <source>
        <dbReference type="Proteomes" id="UP000298631"/>
    </source>
</evidence>
<dbReference type="EMBL" id="CP039964">
    <property type="protein sequence ID" value="QCO56355.1"/>
    <property type="molecule type" value="Genomic_DNA"/>
</dbReference>
<protein>
    <submittedName>
        <fullName evidence="1">Uncharacterized protein</fullName>
    </submittedName>
</protein>
<accession>A0A4P8EI96</accession>
<dbReference type="Proteomes" id="UP000298631">
    <property type="component" value="Chromosome"/>
</dbReference>
<keyword evidence="2" id="KW-1185">Reference proteome</keyword>
<dbReference type="AlphaFoldDB" id="A0A4P8EI96"/>
<evidence type="ECO:0000313" key="1">
    <source>
        <dbReference type="EMBL" id="QCO56355.1"/>
    </source>
</evidence>
<reference evidence="1 2" key="1">
    <citation type="submission" date="2019-05" db="EMBL/GenBank/DDBJ databases">
        <title>Pseudorhodobacter turbinis sp. nov., isolated from the gut of the Korean turban shell.</title>
        <authorList>
            <person name="Jeong Y.-S."/>
            <person name="Kang W.-R."/>
            <person name="Bae J.-W."/>
        </authorList>
    </citation>
    <scope>NUCLEOTIDE SEQUENCE [LARGE SCALE GENOMIC DNA]</scope>
    <source>
        <strain evidence="1 2">S12M18</strain>
    </source>
</reference>
<proteinExistence type="predicted"/>
<gene>
    <name evidence="1" type="ORF">EOK75_11810</name>
</gene>
<name>A0A4P8EI96_9RHOB</name>
<dbReference type="PROSITE" id="PS51257">
    <property type="entry name" value="PROKAR_LIPOPROTEIN"/>
    <property type="match status" value="1"/>
</dbReference>
<organism evidence="1 2">
    <name type="scientific">Pseudorhodobacter turbinis</name>
    <dbReference type="NCBI Taxonomy" id="2500533"/>
    <lineage>
        <taxon>Bacteria</taxon>
        <taxon>Pseudomonadati</taxon>
        <taxon>Pseudomonadota</taxon>
        <taxon>Alphaproteobacteria</taxon>
        <taxon>Rhodobacterales</taxon>
        <taxon>Paracoccaceae</taxon>
        <taxon>Pseudorhodobacter</taxon>
    </lineage>
</organism>
<sequence>MGARVFRGAVLLVAVLALTGCLPDRGTEELASPAAIQGPAVEVTPLEPVAPPLAVTPKTAGHIACLKRGGRYVAAPGSGLMTCQEPTNDSGKQCRRAADCDGVCLARSGTCAPVKPLLGCNAILQNDGRRVELCID</sequence>